<feature type="compositionally biased region" description="Polar residues" evidence="2">
    <location>
        <begin position="97"/>
        <end position="108"/>
    </location>
</feature>
<protein>
    <submittedName>
        <fullName evidence="3">Coiled-coil domain containing 71 like</fullName>
    </submittedName>
</protein>
<reference evidence="3" key="1">
    <citation type="submission" date="2025-08" db="UniProtKB">
        <authorList>
            <consortium name="Ensembl"/>
        </authorList>
    </citation>
    <scope>IDENTIFICATION</scope>
</reference>
<name>A0A8C5TV75_9PASS</name>
<feature type="compositionally biased region" description="Basic residues" evidence="2">
    <location>
        <begin position="167"/>
        <end position="199"/>
    </location>
</feature>
<dbReference type="AlphaFoldDB" id="A0A8C5TV75"/>
<feature type="region of interest" description="Disordered" evidence="2">
    <location>
        <begin position="1"/>
        <end position="38"/>
    </location>
</feature>
<dbReference type="PANTHER" id="PTHR14484">
    <property type="entry name" value="COILED-COIL DOMAIN-CONTAINING PROTEIN 71"/>
    <property type="match status" value="1"/>
</dbReference>
<proteinExistence type="predicted"/>
<reference evidence="3" key="2">
    <citation type="submission" date="2025-09" db="UniProtKB">
        <authorList>
            <consortium name="Ensembl"/>
        </authorList>
    </citation>
    <scope>IDENTIFICATION</scope>
</reference>
<organism evidence="3 4">
    <name type="scientific">Malurus cyaneus samueli</name>
    <dbReference type="NCBI Taxonomy" id="2593467"/>
    <lineage>
        <taxon>Eukaryota</taxon>
        <taxon>Metazoa</taxon>
        <taxon>Chordata</taxon>
        <taxon>Craniata</taxon>
        <taxon>Vertebrata</taxon>
        <taxon>Euteleostomi</taxon>
        <taxon>Archelosauria</taxon>
        <taxon>Archosauria</taxon>
        <taxon>Dinosauria</taxon>
        <taxon>Saurischia</taxon>
        <taxon>Theropoda</taxon>
        <taxon>Coelurosauria</taxon>
        <taxon>Aves</taxon>
        <taxon>Neognathae</taxon>
        <taxon>Neoaves</taxon>
        <taxon>Telluraves</taxon>
        <taxon>Australaves</taxon>
        <taxon>Passeriformes</taxon>
        <taxon>Meliphagoidea</taxon>
        <taxon>Maluridae</taxon>
        <taxon>Malurus</taxon>
    </lineage>
</organism>
<sequence>MGVQAVHAARTGSGLPRSRKSEPVSPTGAAGGEPAAASWGLEGEAEKVVYSRSQVSFAGTKALGDALKLFTAKSTEFMSSDSELWNFLCSLKHEFSRSSSAVRTSTDTPPAAPWSPTRRALGATPPRAGKRRSRPPSPSAGPGRGAAAPSGGGGGAPQEERGQAAARGRRPPPRRRRRRRRRSRRASRRTASRAVRRRQPPGSRSAAGRWRRSGRRPPPASPRSPPSVCGAACGASGAWRRCGGGRSGSSAWTCPPWCGCAASPWRRPESAGTPLPPPHLGRGADKGTGISHLFTLLLSGSCSAAALYGPLGRRRTPRHTGGGLPGPGLALGWGRLAGFTRWDQVPLPLFSLPLGYLTGPEVHPRSYFPKELTFMLV</sequence>
<evidence type="ECO:0000256" key="1">
    <source>
        <dbReference type="ARBA" id="ARBA00022553"/>
    </source>
</evidence>
<dbReference type="InterPro" id="IPR026695">
    <property type="entry name" value="Ccdc71/71L"/>
</dbReference>
<accession>A0A8C5TV75</accession>
<evidence type="ECO:0000313" key="4">
    <source>
        <dbReference type="Proteomes" id="UP000694560"/>
    </source>
</evidence>
<dbReference type="PANTHER" id="PTHR14484:SF1">
    <property type="entry name" value="COILED-COIL DOMAIN-CONTAINING PROTEIN 71L"/>
    <property type="match status" value="1"/>
</dbReference>
<feature type="region of interest" description="Disordered" evidence="2">
    <location>
        <begin position="97"/>
        <end position="230"/>
    </location>
</feature>
<keyword evidence="1" id="KW-0597">Phosphoprotein</keyword>
<feature type="compositionally biased region" description="Pro residues" evidence="2">
    <location>
        <begin position="216"/>
        <end position="225"/>
    </location>
</feature>
<keyword evidence="4" id="KW-1185">Reference proteome</keyword>
<dbReference type="Ensembl" id="ENSMCST00000013281.1">
    <property type="protein sequence ID" value="ENSMCSP00000012945.1"/>
    <property type="gene ID" value="ENSMCSG00000009182.1"/>
</dbReference>
<evidence type="ECO:0000313" key="3">
    <source>
        <dbReference type="Ensembl" id="ENSMCSP00000012945.1"/>
    </source>
</evidence>
<dbReference type="OrthoDB" id="9939459at2759"/>
<evidence type="ECO:0000256" key="2">
    <source>
        <dbReference type="SAM" id="MobiDB-lite"/>
    </source>
</evidence>
<dbReference type="Proteomes" id="UP000694560">
    <property type="component" value="Unplaced"/>
</dbReference>